<evidence type="ECO:0000256" key="1">
    <source>
        <dbReference type="ARBA" id="ARBA00001974"/>
    </source>
</evidence>
<dbReference type="AlphaFoldDB" id="A0A6J4L409"/>
<dbReference type="InterPro" id="IPR028202">
    <property type="entry name" value="Reductase_C"/>
</dbReference>
<dbReference type="PRINTS" id="PR00411">
    <property type="entry name" value="PNDRDTASEI"/>
</dbReference>
<proteinExistence type="predicted"/>
<dbReference type="Pfam" id="PF14759">
    <property type="entry name" value="Reductase_C"/>
    <property type="match status" value="1"/>
</dbReference>
<gene>
    <name evidence="7" type="ORF">AVDCRST_MAG07-1288</name>
</gene>
<dbReference type="InterPro" id="IPR036188">
    <property type="entry name" value="FAD/NAD-bd_sf"/>
</dbReference>
<accession>A0A6J4L409</accession>
<feature type="domain" description="Reductase C-terminal" evidence="6">
    <location>
        <begin position="334"/>
        <end position="404"/>
    </location>
</feature>
<keyword evidence="3" id="KW-0274">FAD</keyword>
<keyword evidence="4" id="KW-0560">Oxidoreductase</keyword>
<evidence type="ECO:0000256" key="2">
    <source>
        <dbReference type="ARBA" id="ARBA00022630"/>
    </source>
</evidence>
<dbReference type="Gene3D" id="3.30.390.30">
    <property type="match status" value="1"/>
</dbReference>
<evidence type="ECO:0000259" key="6">
    <source>
        <dbReference type="Pfam" id="PF14759"/>
    </source>
</evidence>
<sequence>MRGVPHPTLPRPDGCHVMRSVTVVGASLAGLSAVRALRAQGFDGRVVVVGEEPHLPYDRPPLSKGLLTGRASPDDLALLGEQDDALDVEWRLGTAAARLDAATRTVTLVDGSQVGGDAVVLATGSRARRLPGTDGLLGVHVLRTLDDAVALRAALSGGGPLVVVGAGFIGAEVASSARSLGIDVTVVEAQATPLCAQLGDEMGAVVARLHADHGVRLRTGVGVHRLVGTGRVEAVELADGTRLPADTVLVGIGAQPAVEWLADSGLDVAGGVRTDATCATAAPGVVAVGDCARAYDVHLRRHVRVEHWTHALDSPATAAATLLGTATPYAAVPYFWSEQYGLQLQLAGTPAAGDVLTVVHGSVDEHAFVATYERAGDLVAVLGLGAGGPFARWRRTLRTAAAARLAGRAPEAAAVAD</sequence>
<dbReference type="InterPro" id="IPR050446">
    <property type="entry name" value="FAD-oxidoreductase/Apoptosis"/>
</dbReference>
<dbReference type="Pfam" id="PF07992">
    <property type="entry name" value="Pyr_redox_2"/>
    <property type="match status" value="1"/>
</dbReference>
<dbReference type="PANTHER" id="PTHR43557">
    <property type="entry name" value="APOPTOSIS-INDUCING FACTOR 1"/>
    <property type="match status" value="1"/>
</dbReference>
<dbReference type="PANTHER" id="PTHR43557:SF2">
    <property type="entry name" value="RIESKE DOMAIN-CONTAINING PROTEIN-RELATED"/>
    <property type="match status" value="1"/>
</dbReference>
<protein>
    <submittedName>
        <fullName evidence="7">Ferredoxin reductase</fullName>
    </submittedName>
</protein>
<reference evidence="7" key="1">
    <citation type="submission" date="2020-02" db="EMBL/GenBank/DDBJ databases">
        <authorList>
            <person name="Meier V. D."/>
        </authorList>
    </citation>
    <scope>NUCLEOTIDE SEQUENCE</scope>
    <source>
        <strain evidence="7">AVDCRST_MAG07</strain>
    </source>
</reference>
<dbReference type="SUPFAM" id="SSF51905">
    <property type="entry name" value="FAD/NAD(P)-binding domain"/>
    <property type="match status" value="2"/>
</dbReference>
<evidence type="ECO:0000313" key="7">
    <source>
        <dbReference type="EMBL" id="CAA9321717.1"/>
    </source>
</evidence>
<evidence type="ECO:0000256" key="4">
    <source>
        <dbReference type="ARBA" id="ARBA00023002"/>
    </source>
</evidence>
<dbReference type="EMBL" id="CADCUB010000063">
    <property type="protein sequence ID" value="CAA9321717.1"/>
    <property type="molecule type" value="Genomic_DNA"/>
</dbReference>
<evidence type="ECO:0000256" key="3">
    <source>
        <dbReference type="ARBA" id="ARBA00022827"/>
    </source>
</evidence>
<name>A0A6J4L409_9ACTN</name>
<dbReference type="InterPro" id="IPR023753">
    <property type="entry name" value="FAD/NAD-binding_dom"/>
</dbReference>
<comment type="cofactor">
    <cofactor evidence="1">
        <name>FAD</name>
        <dbReference type="ChEBI" id="CHEBI:57692"/>
    </cofactor>
</comment>
<keyword evidence="2" id="KW-0285">Flavoprotein</keyword>
<dbReference type="Gene3D" id="3.50.50.60">
    <property type="entry name" value="FAD/NAD(P)-binding domain"/>
    <property type="match status" value="2"/>
</dbReference>
<feature type="domain" description="FAD/NAD(P)-binding" evidence="5">
    <location>
        <begin position="20"/>
        <end position="312"/>
    </location>
</feature>
<dbReference type="GO" id="GO:0005737">
    <property type="term" value="C:cytoplasm"/>
    <property type="evidence" value="ECO:0007669"/>
    <property type="project" value="TreeGrafter"/>
</dbReference>
<evidence type="ECO:0000259" key="5">
    <source>
        <dbReference type="Pfam" id="PF07992"/>
    </source>
</evidence>
<dbReference type="GO" id="GO:0016651">
    <property type="term" value="F:oxidoreductase activity, acting on NAD(P)H"/>
    <property type="evidence" value="ECO:0007669"/>
    <property type="project" value="TreeGrafter"/>
</dbReference>
<dbReference type="SUPFAM" id="SSF55424">
    <property type="entry name" value="FAD/NAD-linked reductases, dimerisation (C-terminal) domain"/>
    <property type="match status" value="1"/>
</dbReference>
<organism evidence="7">
    <name type="scientific">uncultured Frankineae bacterium</name>
    <dbReference type="NCBI Taxonomy" id="437475"/>
    <lineage>
        <taxon>Bacteria</taxon>
        <taxon>Bacillati</taxon>
        <taxon>Actinomycetota</taxon>
        <taxon>Actinomycetes</taxon>
        <taxon>Frankiales</taxon>
        <taxon>environmental samples</taxon>
    </lineage>
</organism>
<dbReference type="InterPro" id="IPR016156">
    <property type="entry name" value="FAD/NAD-linked_Rdtase_dimer_sf"/>
</dbReference>
<dbReference type="PRINTS" id="PR00368">
    <property type="entry name" value="FADPNR"/>
</dbReference>